<dbReference type="SUPFAM" id="SSF53448">
    <property type="entry name" value="Nucleotide-diphospho-sugar transferases"/>
    <property type="match status" value="2"/>
</dbReference>
<dbReference type="PANTHER" id="PTHR13778">
    <property type="entry name" value="GLYCOSYLTRANSFERASE 8 DOMAIN-CONTAINING PROTEIN"/>
    <property type="match status" value="1"/>
</dbReference>
<name>A0ABX7YLI5_9STRE</name>
<evidence type="ECO:0000256" key="3">
    <source>
        <dbReference type="ARBA" id="ARBA00022723"/>
    </source>
</evidence>
<dbReference type="Pfam" id="PF01501">
    <property type="entry name" value="Glyco_transf_8"/>
    <property type="match status" value="1"/>
</dbReference>
<evidence type="ECO:0000313" key="6">
    <source>
        <dbReference type="Proteomes" id="UP000677616"/>
    </source>
</evidence>
<keyword evidence="2 5" id="KW-0808">Transferase</keyword>
<dbReference type="EC" id="2.4.-.-" evidence="5"/>
<keyword evidence="6" id="KW-1185">Reference proteome</keyword>
<proteinExistence type="predicted"/>
<accession>A0ABX7YLI5</accession>
<protein>
    <submittedName>
        <fullName evidence="5">Glycosyltransferase</fullName>
        <ecNumber evidence="5">2.4.-.-</ecNumber>
    </submittedName>
</protein>
<evidence type="ECO:0000256" key="1">
    <source>
        <dbReference type="ARBA" id="ARBA00022676"/>
    </source>
</evidence>
<dbReference type="PANTHER" id="PTHR13778:SF47">
    <property type="entry name" value="LIPOPOLYSACCHARIDE 1,3-GALACTOSYLTRANSFERASE"/>
    <property type="match status" value="1"/>
</dbReference>
<feature type="domain" description="Glycosyltransferase 2-like" evidence="4">
    <location>
        <begin position="270"/>
        <end position="389"/>
    </location>
</feature>
<evidence type="ECO:0000259" key="4">
    <source>
        <dbReference type="Pfam" id="PF00535"/>
    </source>
</evidence>
<dbReference type="CDD" id="cd04194">
    <property type="entry name" value="GT8_A4GalT_like"/>
    <property type="match status" value="1"/>
</dbReference>
<keyword evidence="1 5" id="KW-0328">Glycosyltransferase</keyword>
<dbReference type="Proteomes" id="UP000677616">
    <property type="component" value="Chromosome"/>
</dbReference>
<keyword evidence="3" id="KW-0479">Metal-binding</keyword>
<organism evidence="5 6">
    <name type="scientific">Streptococcus oriscaviae</name>
    <dbReference type="NCBI Taxonomy" id="2781599"/>
    <lineage>
        <taxon>Bacteria</taxon>
        <taxon>Bacillati</taxon>
        <taxon>Bacillota</taxon>
        <taxon>Bacilli</taxon>
        <taxon>Lactobacillales</taxon>
        <taxon>Streptococcaceae</taxon>
        <taxon>Streptococcus</taxon>
    </lineage>
</organism>
<evidence type="ECO:0000313" key="5">
    <source>
        <dbReference type="EMBL" id="QUE54670.1"/>
    </source>
</evidence>
<dbReference type="InterPro" id="IPR001173">
    <property type="entry name" value="Glyco_trans_2-like"/>
</dbReference>
<dbReference type="Gene3D" id="3.90.550.10">
    <property type="entry name" value="Spore Coat Polysaccharide Biosynthesis Protein SpsA, Chain A"/>
    <property type="match status" value="2"/>
</dbReference>
<dbReference type="InterPro" id="IPR050748">
    <property type="entry name" value="Glycosyltrans_8_dom-fam"/>
</dbReference>
<reference evidence="5 6" key="1">
    <citation type="submission" date="2021-04" db="EMBL/GenBank/DDBJ databases">
        <title>Complete genome sequence of a novel Streptococcus species.</title>
        <authorList>
            <person name="Teng J.L.L."/>
        </authorList>
    </citation>
    <scope>NUCLEOTIDE SEQUENCE [LARGE SCALE GENOMIC DNA]</scope>
    <source>
        <strain evidence="5 6">HKU75</strain>
    </source>
</reference>
<dbReference type="CDD" id="cd00761">
    <property type="entry name" value="Glyco_tranf_GTA_type"/>
    <property type="match status" value="1"/>
</dbReference>
<sequence>MNIAFTVSDNYIDYMGTTLLSILKHNKEEAITVYLLTTAISPYSLFKLKRLEKDYEQLTIKVRVVDASQFDNLPLNRSHITRPEVYFRMAFPSLLPEVDKILYLDSDLLVKKDLTTLWNTDLEGNYMAAVSEPPSEGGFDYRKSIGMRQPELYFNSGVLLMDLKKMRNDGIEKRLLACGQEIKDKILLQDQDIINVALEGQIKPIDIIYNYGYMERQANLRSDDELVIIHFSLEKPWDTSLDVAEYNRQAVNDYLAHYQTYRSTIEPLISVIIPLTGNTQELKKTLSSIAEQTYKNIDCILLDFGTSDSYQEILAAHRPHLPALRIYRFDPKDSSRTLELGFKLAMGDYLTTIVANDWVDKDYLATLYRLLMEEQATTSLCLASFFNWEDQIFRFYPEVSLSDNQPTGLNYLQALADSNLINLPYYQSSAGILLSRRHYETHESAIAQLPDKLAIRGLLLLSQKLAVSKDCLYISSQTNSEQAYDSEELVQYFQQLQTYLALEKQIAPSNNRFYRSELERLSQQAKRSKHPLNQTIDQHLKKLDFIEGIRN</sequence>
<dbReference type="GO" id="GO:0016757">
    <property type="term" value="F:glycosyltransferase activity"/>
    <property type="evidence" value="ECO:0007669"/>
    <property type="project" value="UniProtKB-KW"/>
</dbReference>
<dbReference type="EMBL" id="CP073084">
    <property type="protein sequence ID" value="QUE54670.1"/>
    <property type="molecule type" value="Genomic_DNA"/>
</dbReference>
<evidence type="ECO:0000256" key="2">
    <source>
        <dbReference type="ARBA" id="ARBA00022679"/>
    </source>
</evidence>
<dbReference type="InterPro" id="IPR002495">
    <property type="entry name" value="Glyco_trans_8"/>
</dbReference>
<dbReference type="RefSeq" id="WP_212571589.1">
    <property type="nucleotide sequence ID" value="NZ_CP073084.1"/>
</dbReference>
<gene>
    <name evidence="5" type="ORF">INT76_01915</name>
</gene>
<dbReference type="Pfam" id="PF00535">
    <property type="entry name" value="Glycos_transf_2"/>
    <property type="match status" value="1"/>
</dbReference>
<dbReference type="InterPro" id="IPR029044">
    <property type="entry name" value="Nucleotide-diphossugar_trans"/>
</dbReference>